<feature type="compositionally biased region" description="Basic and acidic residues" evidence="1">
    <location>
        <begin position="855"/>
        <end position="865"/>
    </location>
</feature>
<evidence type="ECO:0000256" key="1">
    <source>
        <dbReference type="SAM" id="MobiDB-lite"/>
    </source>
</evidence>
<sequence>MRSGVTVDEQTWYSRSCTSRPKRRHKPNKNYNWAEIVPLIKAEPDDEYDAEEHPPEHPPNPTRTQRLLPTPPPQAVLPIHSHRPPPRTRTERGDGTRSSRRTRRMNWRGRRMSMVPMLAYPPTPPKPKGRPHRIRDNCCQTELCCNKSTPSRPPLRETRVHHWEDVQECVGVVLDLGTSLLHPTHTTNVLKLITNQQCDYILSDVSGIVLVSSHQGEEVEVENVIHPEVAATQSDHVEFQPSSGTLHYRRRGHGVAGGGGGGGGGHGEYDDDDDDDDDVNIEEVYDDDDDDEDEEIDDEDWDVKRGDDSKPKKKRKKLQKPKKARDISYETVKEEVLKAYALVPEAYRQRFRGIARKYDETHLEFARNKRDAFTRWLRSKGVNSYETLFELILMEDFLSSVTRDVSLYLLDRDFETVETAAGQADVYVLRHVKNQCNGVSQVSKTSSSPFQQKKVLKTDDQTTVVKTASPPTGVFVKSEYLCTFCGKSGHKAEFCWRKRKPTLIAFKNAKTKSPEKEKPVALVSPPSERETSLQEDLLDVSAEGSHIGAYSPFLSRSFVLKNNDNIPITILQDSGSLQTLIRSGITTGEETGKFVVLGFLWGQGSAPLIKIHLNSDCFCGLATVAVLPELPVRGVDLILGNDLAGGNMGQPFSPPVLSERPQTSTELQQLETQEPHLFPLCAVTRSMAKSRQALESNQAGSSGGESLAEEQTLGRLCHFNTLKQYHSREPPDTPPDSSVPVCAADVCLVDSQHEEEEDVSPITLSSTTVLVGEGGSITNRGWRDTLEEEVEEEVEEVEGGVGSGGEGCKEEEHTRPQAHGEERANEQQQQQQHRNERGNISEGGLPNNNNNNTGMKEEISVKEDYPTTTTTTTTTAIITRM</sequence>
<dbReference type="Gene3D" id="1.10.4020.10">
    <property type="entry name" value="DNA breaking-rejoining enzymes"/>
    <property type="match status" value="1"/>
</dbReference>
<dbReference type="InterPro" id="IPR038269">
    <property type="entry name" value="SCAN_sf"/>
</dbReference>
<feature type="compositionally biased region" description="Gly residues" evidence="1">
    <location>
        <begin position="254"/>
        <end position="266"/>
    </location>
</feature>
<keyword evidence="4" id="KW-1185">Reference proteome</keyword>
<feature type="compositionally biased region" description="Polar residues" evidence="1">
    <location>
        <begin position="8"/>
        <end position="19"/>
    </location>
</feature>
<dbReference type="SUPFAM" id="SSF47353">
    <property type="entry name" value="Retrovirus capsid dimerization domain-like"/>
    <property type="match status" value="1"/>
</dbReference>
<feature type="region of interest" description="Disordered" evidence="1">
    <location>
        <begin position="1"/>
        <end position="104"/>
    </location>
</feature>
<feature type="region of interest" description="Disordered" evidence="1">
    <location>
        <begin position="232"/>
        <end position="321"/>
    </location>
</feature>
<dbReference type="PANTHER" id="PTHR46888:SF13">
    <property type="entry name" value="RIBONUCLEASE H"/>
    <property type="match status" value="1"/>
</dbReference>
<organism evidence="3 4">
    <name type="scientific">Petrolisthes cinctipes</name>
    <name type="common">Flat porcelain crab</name>
    <dbReference type="NCBI Taxonomy" id="88211"/>
    <lineage>
        <taxon>Eukaryota</taxon>
        <taxon>Metazoa</taxon>
        <taxon>Ecdysozoa</taxon>
        <taxon>Arthropoda</taxon>
        <taxon>Crustacea</taxon>
        <taxon>Multicrustacea</taxon>
        <taxon>Malacostraca</taxon>
        <taxon>Eumalacostraca</taxon>
        <taxon>Eucarida</taxon>
        <taxon>Decapoda</taxon>
        <taxon>Pleocyemata</taxon>
        <taxon>Anomura</taxon>
        <taxon>Galatheoidea</taxon>
        <taxon>Porcellanidae</taxon>
        <taxon>Petrolisthes</taxon>
    </lineage>
</organism>
<feature type="compositionally biased region" description="Acidic residues" evidence="1">
    <location>
        <begin position="269"/>
        <end position="301"/>
    </location>
</feature>
<gene>
    <name evidence="3" type="ORF">Pcinc_018435</name>
</gene>
<feature type="compositionally biased region" description="Basic residues" evidence="1">
    <location>
        <begin position="311"/>
        <end position="321"/>
    </location>
</feature>
<dbReference type="AlphaFoldDB" id="A0AAE1KNT0"/>
<evidence type="ECO:0000313" key="3">
    <source>
        <dbReference type="EMBL" id="KAK3876805.1"/>
    </source>
</evidence>
<dbReference type="InterPro" id="IPR003309">
    <property type="entry name" value="SCAN_dom"/>
</dbReference>
<feature type="region of interest" description="Disordered" evidence="1">
    <location>
        <begin position="793"/>
        <end position="881"/>
    </location>
</feature>
<dbReference type="Pfam" id="PF02023">
    <property type="entry name" value="SCAN"/>
    <property type="match status" value="1"/>
</dbReference>
<feature type="compositionally biased region" description="Basic and acidic residues" evidence="1">
    <location>
        <begin position="807"/>
        <end position="825"/>
    </location>
</feature>
<dbReference type="EMBL" id="JAWQEG010001772">
    <property type="protein sequence ID" value="KAK3876805.1"/>
    <property type="molecule type" value="Genomic_DNA"/>
</dbReference>
<protein>
    <recommendedName>
        <fullName evidence="2">SCAN box domain-containing protein</fullName>
    </recommendedName>
</protein>
<accession>A0AAE1KNT0</accession>
<name>A0AAE1KNT0_PETCI</name>
<comment type="caution">
    <text evidence="3">The sequence shown here is derived from an EMBL/GenBank/DDBJ whole genome shotgun (WGS) entry which is preliminary data.</text>
</comment>
<dbReference type="Proteomes" id="UP001286313">
    <property type="component" value="Unassembled WGS sequence"/>
</dbReference>
<proteinExistence type="predicted"/>
<reference evidence="3" key="1">
    <citation type="submission" date="2023-10" db="EMBL/GenBank/DDBJ databases">
        <title>Genome assemblies of two species of porcelain crab, Petrolisthes cinctipes and Petrolisthes manimaculis (Anomura: Porcellanidae).</title>
        <authorList>
            <person name="Angst P."/>
        </authorList>
    </citation>
    <scope>NUCLEOTIDE SEQUENCE</scope>
    <source>
        <strain evidence="3">PB745_01</strain>
        <tissue evidence="3">Gill</tissue>
    </source>
</reference>
<evidence type="ECO:0000259" key="2">
    <source>
        <dbReference type="PROSITE" id="PS50804"/>
    </source>
</evidence>
<dbReference type="PROSITE" id="PS50804">
    <property type="entry name" value="SCAN_BOX"/>
    <property type="match status" value="1"/>
</dbReference>
<dbReference type="PANTHER" id="PTHR46888">
    <property type="entry name" value="ZINC KNUCKLE DOMAINCONTAINING PROTEIN-RELATED"/>
    <property type="match status" value="1"/>
</dbReference>
<feature type="domain" description="SCAN box" evidence="2">
    <location>
        <begin position="348"/>
        <end position="421"/>
    </location>
</feature>
<feature type="compositionally biased region" description="Basic and acidic residues" evidence="1">
    <location>
        <begin position="88"/>
        <end position="97"/>
    </location>
</feature>
<evidence type="ECO:0000313" key="4">
    <source>
        <dbReference type="Proteomes" id="UP001286313"/>
    </source>
</evidence>